<accession>A0A8S5RHU5</accession>
<sequence length="61" mass="7302">MAPTVYSTYALNYRTEPYVKVLNPAHGYDVYKRYYDRSDYTWKYDMSKPESLLQLDHLGLT</sequence>
<protein>
    <submittedName>
        <fullName evidence="1">Uncharacterized protein</fullName>
    </submittedName>
</protein>
<evidence type="ECO:0000313" key="1">
    <source>
        <dbReference type="EMBL" id="DAE30960.1"/>
    </source>
</evidence>
<reference evidence="1" key="1">
    <citation type="journal article" date="2021" name="Proc. Natl. Acad. Sci. U.S.A.">
        <title>A Catalog of Tens of Thousands of Viruses from Human Metagenomes Reveals Hidden Associations with Chronic Diseases.</title>
        <authorList>
            <person name="Tisza M.J."/>
            <person name="Buck C.B."/>
        </authorList>
    </citation>
    <scope>NUCLEOTIDE SEQUENCE</scope>
    <source>
        <strain evidence="1">CtML55</strain>
    </source>
</reference>
<dbReference type="EMBL" id="BK059105">
    <property type="protein sequence ID" value="DAE30960.1"/>
    <property type="molecule type" value="Genomic_DNA"/>
</dbReference>
<proteinExistence type="predicted"/>
<name>A0A8S5RHU5_9VIRU</name>
<organism evidence="1">
    <name type="scientific">virus sp. ctML55</name>
    <dbReference type="NCBI Taxonomy" id="2827627"/>
    <lineage>
        <taxon>Viruses</taxon>
    </lineage>
</organism>